<feature type="compositionally biased region" description="Pro residues" evidence="3">
    <location>
        <begin position="271"/>
        <end position="282"/>
    </location>
</feature>
<dbReference type="PANTHER" id="PTHR24171:SF9">
    <property type="entry name" value="ANKYRIN REPEAT DOMAIN-CONTAINING PROTEIN 39"/>
    <property type="match status" value="1"/>
</dbReference>
<feature type="region of interest" description="Disordered" evidence="3">
    <location>
        <begin position="270"/>
        <end position="289"/>
    </location>
</feature>
<dbReference type="Gene3D" id="1.25.40.20">
    <property type="entry name" value="Ankyrin repeat-containing domain"/>
    <property type="match status" value="1"/>
</dbReference>
<dbReference type="SUPFAM" id="SSF48403">
    <property type="entry name" value="Ankyrin repeat"/>
    <property type="match status" value="1"/>
</dbReference>
<evidence type="ECO:0000256" key="1">
    <source>
        <dbReference type="ARBA" id="ARBA00022737"/>
    </source>
</evidence>
<keyword evidence="2" id="KW-0040">ANK repeat</keyword>
<evidence type="ECO:0000256" key="3">
    <source>
        <dbReference type="SAM" id="MobiDB-lite"/>
    </source>
</evidence>
<keyword evidence="1" id="KW-0677">Repeat</keyword>
<proteinExistence type="predicted"/>
<organism evidence="4 5">
    <name type="scientific">Acidithiobacillus sulfurivorans</name>
    <dbReference type="NCBI Taxonomy" id="1958756"/>
    <lineage>
        <taxon>Bacteria</taxon>
        <taxon>Pseudomonadati</taxon>
        <taxon>Pseudomonadota</taxon>
        <taxon>Acidithiobacillia</taxon>
        <taxon>Acidithiobacillales</taxon>
        <taxon>Acidithiobacillaceae</taxon>
        <taxon>Acidithiobacillus</taxon>
    </lineage>
</organism>
<comment type="caution">
    <text evidence="4">The sequence shown here is derived from an EMBL/GenBank/DDBJ whole genome shotgun (WGS) entry which is preliminary data.</text>
</comment>
<keyword evidence="5" id="KW-1185">Reference proteome</keyword>
<dbReference type="RefSeq" id="WP_215883685.1">
    <property type="nucleotide sequence ID" value="NZ_JAAOMP010000085.1"/>
</dbReference>
<protein>
    <recommendedName>
        <fullName evidence="6">Ankyrin repeat domain-containing protein</fullName>
    </recommendedName>
</protein>
<dbReference type="EMBL" id="JAAOMP010000085">
    <property type="protein sequence ID" value="MBU2760030.1"/>
    <property type="molecule type" value="Genomic_DNA"/>
</dbReference>
<dbReference type="Pfam" id="PF00023">
    <property type="entry name" value="Ank"/>
    <property type="match status" value="1"/>
</dbReference>
<gene>
    <name evidence="4" type="ORF">HAP95_07680</name>
</gene>
<evidence type="ECO:0000313" key="4">
    <source>
        <dbReference type="EMBL" id="MBU2760030.1"/>
    </source>
</evidence>
<dbReference type="PANTHER" id="PTHR24171">
    <property type="entry name" value="ANKYRIN REPEAT DOMAIN-CONTAINING PROTEIN 39-RELATED"/>
    <property type="match status" value="1"/>
</dbReference>
<dbReference type="InterPro" id="IPR002110">
    <property type="entry name" value="Ankyrin_rpt"/>
</dbReference>
<dbReference type="SMART" id="SM00248">
    <property type="entry name" value="ANK"/>
    <property type="match status" value="4"/>
</dbReference>
<evidence type="ECO:0000256" key="2">
    <source>
        <dbReference type="ARBA" id="ARBA00023043"/>
    </source>
</evidence>
<dbReference type="Proteomes" id="UP000755654">
    <property type="component" value="Unassembled WGS sequence"/>
</dbReference>
<dbReference type="InterPro" id="IPR036770">
    <property type="entry name" value="Ankyrin_rpt-contain_sf"/>
</dbReference>
<evidence type="ECO:0000313" key="5">
    <source>
        <dbReference type="Proteomes" id="UP000755654"/>
    </source>
</evidence>
<reference evidence="4 5" key="1">
    <citation type="journal article" date="2021" name="ISME J.">
        <title>Genomic evolution of the class Acidithiobacillia: deep-branching Proteobacteria living in extreme acidic conditions.</title>
        <authorList>
            <person name="Moya-Beltran A."/>
            <person name="Beard S."/>
            <person name="Rojas-Villalobos C."/>
            <person name="Issotta F."/>
            <person name="Gallardo Y."/>
            <person name="Ulloa R."/>
            <person name="Giaveno A."/>
            <person name="Degli Esposti M."/>
            <person name="Johnson D.B."/>
            <person name="Quatrini R."/>
        </authorList>
    </citation>
    <scope>NUCLEOTIDE SEQUENCE [LARGE SCALE GENOMIC DNA]</scope>
    <source>
        <strain evidence="4 5">RW2</strain>
    </source>
</reference>
<sequence>MTVYKRIHIIAVAAITLLFLLNTTSDAALFRLHGMTAQDVFSNAKAAALANAACKGDASEIVHLVHSGADVNYRGKGGISPLIWAMSCHNYNGMRALLKHGANPNQPMEDDQGPVWLAAGGSDPKILPILLKYGGNPNDVHHGRSSALENAIMFQRTANMKLLVQHGANVNYVGLLSAGLNAAGHHRFDYVVFLLKHGYDHDLQELANAILQQKSSFGRYWKETKNGRSKLMYNPHWREDKKQMQQYLYFKQALQMLAAKGYRAHKIAPKILPPPPPLPSGAPIPSGGS</sequence>
<name>A0ABS5ZXV5_9PROT</name>
<evidence type="ECO:0008006" key="6">
    <source>
        <dbReference type="Google" id="ProtNLM"/>
    </source>
</evidence>
<accession>A0ABS5ZXV5</accession>